<reference evidence="4" key="1">
    <citation type="submission" date="2016-06" db="EMBL/GenBank/DDBJ databases">
        <title>Identification of putative biosynthetic pathways for the production of bioactive secondary metabolites by the marine actinomycete Kocuria kristinae RUTW2-3.</title>
        <authorList>
            <person name="Waterworth S.C."/>
            <person name="Walmsley T.A."/>
            <person name="Matongo T."/>
            <person name="Davies-Coleman M.T."/>
            <person name="Dorrington R.A."/>
        </authorList>
    </citation>
    <scope>NUCLEOTIDE SEQUENCE [LARGE SCALE GENOMIC DNA]</scope>
    <source>
        <strain evidence="4">RUTW2-3</strain>
    </source>
</reference>
<dbReference type="SUPFAM" id="SSF52540">
    <property type="entry name" value="P-loop containing nucleoside triphosphate hydrolases"/>
    <property type="match status" value="1"/>
</dbReference>
<dbReference type="CDD" id="cd01130">
    <property type="entry name" value="VirB11-like_ATPase"/>
    <property type="match status" value="1"/>
</dbReference>
<evidence type="ECO:0000256" key="2">
    <source>
        <dbReference type="SAM" id="MobiDB-lite"/>
    </source>
</evidence>
<comment type="caution">
    <text evidence="4">The sequence shown here is derived from an EMBL/GenBank/DDBJ whole genome shotgun (WGS) entry which is preliminary data.</text>
</comment>
<dbReference type="PANTHER" id="PTHR30486">
    <property type="entry name" value="TWITCHING MOTILITY PROTEIN PILT"/>
    <property type="match status" value="1"/>
</dbReference>
<sequence>MRGVGSASGRLARWEAERAELRGLGILQPLLDEPGLTDIYVNAPGEIWTDGAQGPRRRDLAFPDDDAVRELAVRLITLAGRRLDTSHPCADVQTAAGYRVHAVLPPVAPEHPLLSIRLQPEHRPDFAQLCASGLCEETTARLLRRIVAARISFLISGSTGSGKTTLLNALLGLCPARERLVLIEDSAELRPEHPHVVSLQTRQPNAEGTGGIGLTALIREALRMGPDRLVLGECRGEELKDLLLALNTGHEGGGGTLHANSAQAVPSRLLALGALAGLAPEAVRRQVLTGLGAVIHLDRGPRGRRVREIGVFRDDRLPGALPGPDDVGRAPAAGGASGAAGGEGLSVCPAWICPENDAAHPGPGLPALCRLLGLGETPGEEWT</sequence>
<evidence type="ECO:0000313" key="4">
    <source>
        <dbReference type="EMBL" id="OAX52290.1"/>
    </source>
</evidence>
<dbReference type="NCBIfam" id="TIGR03819">
    <property type="entry name" value="heli_sec_ATPase"/>
    <property type="match status" value="1"/>
</dbReference>
<dbReference type="AlphaFoldDB" id="A0A199NU01"/>
<evidence type="ECO:0000256" key="1">
    <source>
        <dbReference type="ARBA" id="ARBA00006611"/>
    </source>
</evidence>
<organism evidence="4 5">
    <name type="scientific">Rothia kristinae</name>
    <dbReference type="NCBI Taxonomy" id="37923"/>
    <lineage>
        <taxon>Bacteria</taxon>
        <taxon>Bacillati</taxon>
        <taxon>Actinomycetota</taxon>
        <taxon>Actinomycetes</taxon>
        <taxon>Micrococcales</taxon>
        <taxon>Micrococcaceae</taxon>
        <taxon>Rothia</taxon>
    </lineage>
</organism>
<dbReference type="InterPro" id="IPR022399">
    <property type="entry name" value="TadA-like_ATPase"/>
</dbReference>
<dbReference type="STRING" id="37923.BK826_01520"/>
<dbReference type="InterPro" id="IPR027417">
    <property type="entry name" value="P-loop_NTPase"/>
</dbReference>
<feature type="domain" description="Bacterial type II secretion system protein E" evidence="3">
    <location>
        <begin position="22"/>
        <end position="277"/>
    </location>
</feature>
<dbReference type="InterPro" id="IPR050921">
    <property type="entry name" value="T4SS_GSP_E_ATPase"/>
</dbReference>
<gene>
    <name evidence="4" type="ORF">AN277_0203850</name>
</gene>
<feature type="region of interest" description="Disordered" evidence="2">
    <location>
        <begin position="317"/>
        <end position="339"/>
    </location>
</feature>
<accession>A0A199NU01</accession>
<dbReference type="GO" id="GO:0016887">
    <property type="term" value="F:ATP hydrolysis activity"/>
    <property type="evidence" value="ECO:0007669"/>
    <property type="project" value="InterPro"/>
</dbReference>
<dbReference type="EMBL" id="LJBJ02000005">
    <property type="protein sequence ID" value="OAX52290.1"/>
    <property type="molecule type" value="Genomic_DNA"/>
</dbReference>
<dbReference type="Gene3D" id="3.40.50.300">
    <property type="entry name" value="P-loop containing nucleotide triphosphate hydrolases"/>
    <property type="match status" value="1"/>
</dbReference>
<dbReference type="RefSeq" id="WP_061225351.1">
    <property type="nucleotide sequence ID" value="NZ_JALXSL010000010.1"/>
</dbReference>
<keyword evidence="5" id="KW-1185">Reference proteome</keyword>
<evidence type="ECO:0000259" key="3">
    <source>
        <dbReference type="Pfam" id="PF00437"/>
    </source>
</evidence>
<dbReference type="InterPro" id="IPR001482">
    <property type="entry name" value="T2SS/T4SS_dom"/>
</dbReference>
<dbReference type="Pfam" id="PF00437">
    <property type="entry name" value="T2SSE"/>
    <property type="match status" value="1"/>
</dbReference>
<dbReference type="PANTHER" id="PTHR30486:SF6">
    <property type="entry name" value="TYPE IV PILUS RETRACTATION ATPASE PILT"/>
    <property type="match status" value="1"/>
</dbReference>
<dbReference type="Gene3D" id="3.30.450.370">
    <property type="match status" value="1"/>
</dbReference>
<comment type="similarity">
    <text evidence="1">Belongs to the GSP E family.</text>
</comment>
<proteinExistence type="inferred from homology"/>
<name>A0A199NU01_9MICC</name>
<protein>
    <recommendedName>
        <fullName evidence="3">Bacterial type II secretion system protein E domain-containing protein</fullName>
    </recommendedName>
</protein>
<dbReference type="Proteomes" id="UP000053171">
    <property type="component" value="Unassembled WGS sequence"/>
</dbReference>
<evidence type="ECO:0000313" key="5">
    <source>
        <dbReference type="Proteomes" id="UP000053171"/>
    </source>
</evidence>